<protein>
    <submittedName>
        <fullName evidence="1">Uncharacterized protein</fullName>
    </submittedName>
</protein>
<name>G2SNE2_LIGR2</name>
<evidence type="ECO:0000313" key="2">
    <source>
        <dbReference type="Proteomes" id="UP000001279"/>
    </source>
</evidence>
<dbReference type="EMBL" id="CP003032">
    <property type="protein sequence ID" value="AEN78105.1"/>
    <property type="molecule type" value="Genomic_DNA"/>
</dbReference>
<dbReference type="AlphaFoldDB" id="G2SNE2"/>
<dbReference type="KEGG" id="lrm:LRC_08230"/>
<dbReference type="HOGENOM" id="CLU_3356862_0_0_9"/>
<gene>
    <name evidence="1" type="ordered locus">LRC_08230</name>
</gene>
<dbReference type="Proteomes" id="UP000001279">
    <property type="component" value="Chromosome"/>
</dbReference>
<organism evidence="1 2">
    <name type="scientific">Ligilactobacillus ruminis (strain ATCC 27782 / RF3)</name>
    <name type="common">Lactobacillus ruminis</name>
    <dbReference type="NCBI Taxonomy" id="1069534"/>
    <lineage>
        <taxon>Bacteria</taxon>
        <taxon>Bacillati</taxon>
        <taxon>Bacillota</taxon>
        <taxon>Bacilli</taxon>
        <taxon>Lactobacillales</taxon>
        <taxon>Lactobacillaceae</taxon>
        <taxon>Ligilactobacillus</taxon>
    </lineage>
</organism>
<reference evidence="1 2" key="1">
    <citation type="journal article" date="2011" name="Microb. Cell Fact.">
        <title>Genome sequences and comparative genomics of two Lactobacillus ruminis strains from the bovine and human intestinal tracts.</title>
        <authorList>
            <person name="Forde B.M."/>
            <person name="Neville B.A."/>
            <person name="O'Donnell M.M."/>
            <person name="Riboulet-Bisson E."/>
            <person name="Claesson M.J."/>
            <person name="Coghlan A."/>
            <person name="Ross R.P."/>
            <person name="O'Toole P.W."/>
        </authorList>
    </citation>
    <scope>NUCLEOTIDE SEQUENCE [LARGE SCALE GENOMIC DNA]</scope>
    <source>
        <strain evidence="2">ATCC 27782 / RF3</strain>
    </source>
</reference>
<proteinExistence type="predicted"/>
<accession>G2SNE2</accession>
<keyword evidence="2" id="KW-1185">Reference proteome</keyword>
<sequence length="36" mass="4541">MIIYIVYFNRQKIILNLSKRKRFPKFFHKNLETLNI</sequence>
<evidence type="ECO:0000313" key="1">
    <source>
        <dbReference type="EMBL" id="AEN78105.1"/>
    </source>
</evidence>